<protein>
    <recommendedName>
        <fullName evidence="3">ASPIC/UnbV domain-containing protein</fullName>
    </recommendedName>
</protein>
<proteinExistence type="predicted"/>
<dbReference type="OrthoDB" id="5287961at2"/>
<evidence type="ECO:0000313" key="5">
    <source>
        <dbReference type="Proteomes" id="UP000214646"/>
    </source>
</evidence>
<keyword evidence="5" id="KW-1185">Reference proteome</keyword>
<dbReference type="PANTHER" id="PTHR16026">
    <property type="entry name" value="CARTILAGE ACIDIC PROTEIN 1"/>
    <property type="match status" value="1"/>
</dbReference>
<organism evidence="4 5">
    <name type="scientific">Fimbriiglobus ruber</name>
    <dbReference type="NCBI Taxonomy" id="1908690"/>
    <lineage>
        <taxon>Bacteria</taxon>
        <taxon>Pseudomonadati</taxon>
        <taxon>Planctomycetota</taxon>
        <taxon>Planctomycetia</taxon>
        <taxon>Gemmatales</taxon>
        <taxon>Gemmataceae</taxon>
        <taxon>Fimbriiglobus</taxon>
    </lineage>
</organism>
<dbReference type="PANTHER" id="PTHR16026:SF0">
    <property type="entry name" value="CARTILAGE ACIDIC PROTEIN 1"/>
    <property type="match status" value="1"/>
</dbReference>
<dbReference type="InterPro" id="IPR027039">
    <property type="entry name" value="Crtac1"/>
</dbReference>
<dbReference type="InterPro" id="IPR011519">
    <property type="entry name" value="UnbV_ASPIC"/>
</dbReference>
<dbReference type="InterPro" id="IPR028994">
    <property type="entry name" value="Integrin_alpha_N"/>
</dbReference>
<evidence type="ECO:0000256" key="1">
    <source>
        <dbReference type="ARBA" id="ARBA00022729"/>
    </source>
</evidence>
<dbReference type="Pfam" id="PF13517">
    <property type="entry name" value="FG-GAP_3"/>
    <property type="match status" value="2"/>
</dbReference>
<keyword evidence="1 2" id="KW-0732">Signal</keyword>
<name>A0A225CZP5_9BACT</name>
<dbReference type="InterPro" id="IPR013517">
    <property type="entry name" value="FG-GAP"/>
</dbReference>
<dbReference type="AlphaFoldDB" id="A0A225CZP5"/>
<dbReference type="RefSeq" id="WP_088259979.1">
    <property type="nucleotide sequence ID" value="NZ_NIDE01000019.1"/>
</dbReference>
<evidence type="ECO:0000256" key="2">
    <source>
        <dbReference type="SAM" id="SignalP"/>
    </source>
</evidence>
<dbReference type="Gene3D" id="2.130.10.130">
    <property type="entry name" value="Integrin alpha, N-terminal"/>
    <property type="match status" value="2"/>
</dbReference>
<sequence>MRRVGLGILCLCLFAASLLAYVYARQPTPGPTPDLVKPEESTWFTDVTEASGIRFVHDPGPAGTYFMPQQVGSGAAAFDADGDGRLDILLLQNGGPNGPKNVFYLQQPDGTFRDASAGSGLDFAGHNMGVAVGDFNNDGRPDLVVTQYTGLRLLLNNGDGTFSDVTRESGVDNPAWGTSAAFFDYDRDGWLDLVVLSYVDYDPTWPCQAPNGTRDFCAPKTFKGRVSRLFHNLGGRPAATPGSNTPARARFEDVTETSGLGRTPGPGLGVVCADFDGDGWPDIFVANDGAANHLWMNQKNGTFKEEAVERSLAYNNMGQSQAGMGVALGDVNGDGMFDLFVTHLAEETNTLWTQKPRGFFRDQSAAAGLITPTWRATGFGTLLADFDHDGALDLAVVNGRVAARAAVDDWSLGPFWSRYGDRNQLFRGDGRGRFRDVSEANQPFSGQYAISRGLLRGDFDGDGAQDLLVTSVGGPARLYRNVAPNRGHWLIVRAFDPALKRDAYGAEIRVRAGDQTRTAWLNPAESYLCSSEPRAHFGLGTAARVDEIEVVWPDGTAEVFEEGCDADRRVELRKGAGRPARK</sequence>
<evidence type="ECO:0000259" key="3">
    <source>
        <dbReference type="Pfam" id="PF07593"/>
    </source>
</evidence>
<reference evidence="5" key="1">
    <citation type="submission" date="2017-06" db="EMBL/GenBank/DDBJ databases">
        <title>Genome analysis of Fimbriiglobus ruber SP5, the first member of the order Planctomycetales with confirmed chitinolytic capability.</title>
        <authorList>
            <person name="Ravin N.V."/>
            <person name="Rakitin A.L."/>
            <person name="Ivanova A.A."/>
            <person name="Beletsky A.V."/>
            <person name="Kulichevskaya I.S."/>
            <person name="Mardanov A.V."/>
            <person name="Dedysh S.N."/>
        </authorList>
    </citation>
    <scope>NUCLEOTIDE SEQUENCE [LARGE SCALE GENOMIC DNA]</scope>
    <source>
        <strain evidence="5">SP5</strain>
    </source>
</reference>
<evidence type="ECO:0000313" key="4">
    <source>
        <dbReference type="EMBL" id="OWK34722.1"/>
    </source>
</evidence>
<dbReference type="EMBL" id="NIDE01000019">
    <property type="protein sequence ID" value="OWK34722.1"/>
    <property type="molecule type" value="Genomic_DNA"/>
</dbReference>
<feature type="domain" description="ASPIC/UnbV" evidence="3">
    <location>
        <begin position="503"/>
        <end position="569"/>
    </location>
</feature>
<feature type="chain" id="PRO_5013234269" description="ASPIC/UnbV domain-containing protein" evidence="2">
    <location>
        <begin position="21"/>
        <end position="582"/>
    </location>
</feature>
<gene>
    <name evidence="4" type="ORF">FRUB_09564</name>
</gene>
<comment type="caution">
    <text evidence="4">The sequence shown here is derived from an EMBL/GenBank/DDBJ whole genome shotgun (WGS) entry which is preliminary data.</text>
</comment>
<dbReference type="SUPFAM" id="SSF69318">
    <property type="entry name" value="Integrin alpha N-terminal domain"/>
    <property type="match status" value="1"/>
</dbReference>
<feature type="signal peptide" evidence="2">
    <location>
        <begin position="1"/>
        <end position="20"/>
    </location>
</feature>
<dbReference type="Proteomes" id="UP000214646">
    <property type="component" value="Unassembled WGS sequence"/>
</dbReference>
<dbReference type="Pfam" id="PF07593">
    <property type="entry name" value="UnbV_ASPIC"/>
    <property type="match status" value="1"/>
</dbReference>
<accession>A0A225CZP5</accession>